<dbReference type="Gene3D" id="3.30.420.40">
    <property type="match status" value="2"/>
</dbReference>
<keyword evidence="5 8" id="KW-0418">Kinase</keyword>
<keyword evidence="14" id="KW-1185">Reference proteome</keyword>
<evidence type="ECO:0000256" key="4">
    <source>
        <dbReference type="ARBA" id="ARBA00022741"/>
    </source>
</evidence>
<evidence type="ECO:0000259" key="12">
    <source>
        <dbReference type="Pfam" id="PF02782"/>
    </source>
</evidence>
<dbReference type="RefSeq" id="WP_103129479.1">
    <property type="nucleotide sequence ID" value="NZ_BFAG01000007.1"/>
</dbReference>
<dbReference type="EC" id="2.7.1.17" evidence="8 10"/>
<dbReference type="Pfam" id="PF00370">
    <property type="entry name" value="FGGY_N"/>
    <property type="match status" value="1"/>
</dbReference>
<evidence type="ECO:0000256" key="6">
    <source>
        <dbReference type="ARBA" id="ARBA00022840"/>
    </source>
</evidence>
<keyword evidence="6 8" id="KW-0067">ATP-binding</keyword>
<evidence type="ECO:0000256" key="1">
    <source>
        <dbReference type="ARBA" id="ARBA00009156"/>
    </source>
</evidence>
<dbReference type="AlphaFoldDB" id="A0A2I9CVU9"/>
<evidence type="ECO:0000256" key="7">
    <source>
        <dbReference type="ARBA" id="ARBA00023277"/>
    </source>
</evidence>
<comment type="catalytic activity">
    <reaction evidence="8 10">
        <text>D-xylulose + ATP = D-xylulose 5-phosphate + ADP + H(+)</text>
        <dbReference type="Rhea" id="RHEA:10964"/>
        <dbReference type="ChEBI" id="CHEBI:15378"/>
        <dbReference type="ChEBI" id="CHEBI:17140"/>
        <dbReference type="ChEBI" id="CHEBI:30616"/>
        <dbReference type="ChEBI" id="CHEBI:57737"/>
        <dbReference type="ChEBI" id="CHEBI:456216"/>
        <dbReference type="EC" id="2.7.1.17"/>
    </reaction>
</comment>
<comment type="similarity">
    <text evidence="1 8 9">Belongs to the FGGY kinase family.</text>
</comment>
<comment type="caution">
    <text evidence="13">The sequence shown here is derived from an EMBL/GenBank/DDBJ whole genome shotgun (WGS) entry which is preliminary data.</text>
</comment>
<dbReference type="NCBIfam" id="TIGR01312">
    <property type="entry name" value="XylB"/>
    <property type="match status" value="1"/>
</dbReference>
<dbReference type="GO" id="GO:0042732">
    <property type="term" value="P:D-xylose metabolic process"/>
    <property type="evidence" value="ECO:0007669"/>
    <property type="project" value="UniProtKB-KW"/>
</dbReference>
<dbReference type="PANTHER" id="PTHR43095:SF5">
    <property type="entry name" value="XYLULOSE KINASE"/>
    <property type="match status" value="1"/>
</dbReference>
<gene>
    <name evidence="8 10" type="primary">xylB</name>
    <name evidence="13" type="ORF">DAERI_070070</name>
</gene>
<keyword evidence="2 8" id="KW-0859">Xylose metabolism</keyword>
<evidence type="ECO:0000313" key="13">
    <source>
        <dbReference type="EMBL" id="GBF06072.1"/>
    </source>
</evidence>
<dbReference type="InterPro" id="IPR018483">
    <property type="entry name" value="Carb_kinase_FGGY_CS"/>
</dbReference>
<dbReference type="GO" id="GO:0005998">
    <property type="term" value="P:xylulose catabolic process"/>
    <property type="evidence" value="ECO:0007669"/>
    <property type="project" value="UniProtKB-UniRule"/>
</dbReference>
<feature type="domain" description="Carbohydrate kinase FGGY C-terminal" evidence="12">
    <location>
        <begin position="258"/>
        <end position="441"/>
    </location>
</feature>
<protein>
    <recommendedName>
        <fullName evidence="8 10">Xylulose kinase</fullName>
        <shortName evidence="8 10">Xylulokinase</shortName>
        <ecNumber evidence="8 10">2.7.1.17</ecNumber>
    </recommendedName>
</protein>
<dbReference type="HAMAP" id="MF_02220">
    <property type="entry name" value="XylB"/>
    <property type="match status" value="1"/>
</dbReference>
<dbReference type="GO" id="GO:0004856">
    <property type="term" value="F:D-xylulokinase activity"/>
    <property type="evidence" value="ECO:0007669"/>
    <property type="project" value="UniProtKB-UniRule"/>
</dbReference>
<dbReference type="GO" id="GO:0005524">
    <property type="term" value="F:ATP binding"/>
    <property type="evidence" value="ECO:0007669"/>
    <property type="project" value="UniProtKB-UniRule"/>
</dbReference>
<keyword evidence="4 8" id="KW-0547">Nucleotide-binding</keyword>
<accession>A0A2I9CVU9</accession>
<feature type="domain" description="Carbohydrate kinase FGGY N-terminal" evidence="11">
    <location>
        <begin position="5"/>
        <end position="244"/>
    </location>
</feature>
<feature type="active site" description="Proton acceptor" evidence="8">
    <location>
        <position position="239"/>
    </location>
</feature>
<dbReference type="Proteomes" id="UP000236569">
    <property type="component" value="Unassembled WGS sequence"/>
</dbReference>
<evidence type="ECO:0000259" key="11">
    <source>
        <dbReference type="Pfam" id="PF00370"/>
    </source>
</evidence>
<dbReference type="OrthoDB" id="9805576at2"/>
<proteinExistence type="inferred from homology"/>
<name>A0A2I9CVU9_9DEIO</name>
<sequence length="486" mass="50371">MSEVTLGVDLGTSGVKAVALDREGQVVAEVTRGYPLLTPRPGWTEQNPADWVNAAVDALRSLTGALGDHRPLALGLSGQMHGLVALDARGGVIRPAPLWNDQRTGEAVEEIEARIPRADLIARTGNRAVTGFQLPKLLWLRSAEPENFARVRHALLPKDYLGYVLTGELATEPSDASGVGALNLASRDWDGDVLAALELPRDLFPPVRESWAVVGSLRADLARATGLPAGLPVVAGGGDNAAAGVALGLSSRRPGVGSVSLGTSGVVFAPLTRPTPDPQGRVHLFCHADGGYHLLGVTLSAAGALGWLHSRIAPEVPLATLLAEAGAVPDGAEGLTFLPFLAGERSPHMNPELRASWVGLSLAHGRGHLTRALLEGVAFSLADAYAVMRPLAPLDALAATGGGARSDLWLGLVAGALGLEVRRPEREPGAAHGAAILAMPAAGLFPDLPAAVEGLSPGTRPVPPRVGLGGAYPRYRETFVRLYGPG</sequence>
<evidence type="ECO:0000256" key="9">
    <source>
        <dbReference type="RuleBase" id="RU003733"/>
    </source>
</evidence>
<dbReference type="PANTHER" id="PTHR43095">
    <property type="entry name" value="SUGAR KINASE"/>
    <property type="match status" value="1"/>
</dbReference>
<evidence type="ECO:0000256" key="2">
    <source>
        <dbReference type="ARBA" id="ARBA00022629"/>
    </source>
</evidence>
<dbReference type="SUPFAM" id="SSF53067">
    <property type="entry name" value="Actin-like ATPase domain"/>
    <property type="match status" value="2"/>
</dbReference>
<feature type="site" description="Important for activity" evidence="8">
    <location>
        <position position="9"/>
    </location>
</feature>
<dbReference type="InterPro" id="IPR018484">
    <property type="entry name" value="FGGY_N"/>
</dbReference>
<dbReference type="CDD" id="cd07808">
    <property type="entry name" value="ASKHA_NBD_FGGY_EcXK-like"/>
    <property type="match status" value="1"/>
</dbReference>
<keyword evidence="3 8" id="KW-0808">Transferase</keyword>
<dbReference type="Pfam" id="PF02782">
    <property type="entry name" value="FGGY_C"/>
    <property type="match status" value="1"/>
</dbReference>
<dbReference type="InterPro" id="IPR050406">
    <property type="entry name" value="FGGY_Carb_Kinase"/>
</dbReference>
<comment type="function">
    <text evidence="8">Catalyzes the phosphorylation of D-xylulose to D-xylulose 5-phosphate.</text>
</comment>
<keyword evidence="7 8" id="KW-0119">Carbohydrate metabolism</keyword>
<dbReference type="InterPro" id="IPR006000">
    <property type="entry name" value="Xylulokinase"/>
</dbReference>
<reference evidence="14" key="1">
    <citation type="submission" date="2018-01" db="EMBL/GenBank/DDBJ databases">
        <title>Draft Genome Sequence of the Radioresistant Bacterium Deinococcus aerius TR0125, Isolated from the Higher Atmosphere above Japan.</title>
        <authorList>
            <person name="Satoh K."/>
            <person name="Arai H."/>
            <person name="Sanzen T."/>
            <person name="Kawaguchi Y."/>
            <person name="Hayashi H."/>
            <person name="Yokobori S."/>
            <person name="Yamagishi A."/>
            <person name="Oono Y."/>
            <person name="Narumi I."/>
        </authorList>
    </citation>
    <scope>NUCLEOTIDE SEQUENCE [LARGE SCALE GENOMIC DNA]</scope>
    <source>
        <strain evidence="14">TR0125</strain>
    </source>
</reference>
<evidence type="ECO:0000256" key="3">
    <source>
        <dbReference type="ARBA" id="ARBA00022679"/>
    </source>
</evidence>
<evidence type="ECO:0000256" key="5">
    <source>
        <dbReference type="ARBA" id="ARBA00022777"/>
    </source>
</evidence>
<evidence type="ECO:0000313" key="14">
    <source>
        <dbReference type="Proteomes" id="UP000236569"/>
    </source>
</evidence>
<dbReference type="PIRSF" id="PIRSF000538">
    <property type="entry name" value="GlpK"/>
    <property type="match status" value="1"/>
</dbReference>
<organism evidence="13 14">
    <name type="scientific">Deinococcus aerius</name>
    <dbReference type="NCBI Taxonomy" id="200253"/>
    <lineage>
        <taxon>Bacteria</taxon>
        <taxon>Thermotogati</taxon>
        <taxon>Deinococcota</taxon>
        <taxon>Deinococci</taxon>
        <taxon>Deinococcales</taxon>
        <taxon>Deinococcaceae</taxon>
        <taxon>Deinococcus</taxon>
    </lineage>
</organism>
<dbReference type="InterPro" id="IPR000577">
    <property type="entry name" value="Carb_kinase_FGGY"/>
</dbReference>
<evidence type="ECO:0000256" key="8">
    <source>
        <dbReference type="HAMAP-Rule" id="MF_02220"/>
    </source>
</evidence>
<evidence type="ECO:0000256" key="10">
    <source>
        <dbReference type="RuleBase" id="RU364073"/>
    </source>
</evidence>
<dbReference type="InterPro" id="IPR018485">
    <property type="entry name" value="FGGY_C"/>
</dbReference>
<dbReference type="InterPro" id="IPR043129">
    <property type="entry name" value="ATPase_NBD"/>
</dbReference>
<dbReference type="PROSITE" id="PS00445">
    <property type="entry name" value="FGGY_KINASES_2"/>
    <property type="match status" value="1"/>
</dbReference>
<feature type="binding site" evidence="8">
    <location>
        <begin position="80"/>
        <end position="81"/>
    </location>
    <ligand>
        <name>substrate</name>
    </ligand>
</feature>
<dbReference type="EMBL" id="BFAG01000007">
    <property type="protein sequence ID" value="GBF06072.1"/>
    <property type="molecule type" value="Genomic_DNA"/>
</dbReference>